<dbReference type="Gene3D" id="3.40.50.300">
    <property type="entry name" value="P-loop containing nucleotide triphosphate hydrolases"/>
    <property type="match status" value="4"/>
</dbReference>
<keyword evidence="9" id="KW-0234">DNA repair</keyword>
<keyword evidence="5 14" id="KW-0347">Helicase</keyword>
<sequence length="1214" mass="134648">MANKEGEPSVSRGNQPAVIDSDAACISVDAGAGTGKTTTMLMRLERTLVDGDADPGDILVLTFANEAASNIRSSIANRLDPAVAAEIDVYTYHSFCNRLVREYAYYLGLSPSFDIVTERDRYRLVTRLLRERDYAFVDENVGSDQSATPETLADAVDEFIAVMSRDDIDPDTLEAHLPDARTIDLLDELLLWLRQEAASGLSFDNEAFRFFNRDEHLEDARNALVEYGKLLTFCREKIAEAPADFREDTVVRDVEQYLRSVQSCVTNVHDSLTLDDPTTKHLAPVLFRNQLWREATATIEQTPIGRLEHYVAVLREARQYTAIYRDYRKLLAEEGTLDFDELVRTATRLLSDAMAADEIAGEYTHVYCDEFQDTDRTQYQLVTKLTNGPDRPELLAIGDTDQAIYGWRGTDPHGLERLGDAYTDHESVELGLNYRSKQEILDLTNYCDYGGHSSKTLREYGRKTDASTSTVSSTNADSTRHVVKIDSDELGWSPPEQVGMTIARLLIDEFDGVAKRRLEDIAVIVRTNAQASAIADELEARQIPYEQSGSPAGTVSPGVQTLLSYLRVIAEPAATDTHLRRVLLLRYRLSEADLERLHELDADGLYSALLEIDPERVDEPERIEQARTHLRSLVADRDAYPLSPFLEWFEERTRMKWFLGPDDDRALDRLHRFVDAYDGGDVLGSLSPRVVDALESVLRSGSSDRQQGTTSTDSVDIMTVHQAKGLQFDTVLVPFLSDEHWCVRGDYAYSSRHRLLSAALDSAIDTPLASDLATEPLAEAWRVLHVALTRAEDHLFVFGSEYDYEGDENALGRSAVEACLADDLEWSVAGERMDLWPALTASFERLEAEYPESVADATAELAESAATVGGMVSYDDGETMVSTPEAVETITHLGEHLRSRRLLPAADAAPYTEAFDVPKTRRLGATVDAATRFSVTDVSSLGNSTIPGALRHSYSALETHAECPRKHYLDHVVGAFDDSVAGLQAQANGGEADTAPPPSRADGNARLIGTVFHAVAEAAFYRNENTPEAWHEAAIRELTARGERGHEEAVQRCIDRYFEATTATFDVPFHEWDELAAELAFEVDDLPGIDGAVIGYIDTVRRLPDGRLGVFDYKTVGERIEPAMATQLSLYARACARQFDEPVDAVGYVYVGDVDAPRVDHVSLEDIPSWESVRATLEAVDDPGYDETNPGRACRFCTHHSLGCAELPDEQTGG</sequence>
<dbReference type="GO" id="GO:0004527">
    <property type="term" value="F:exonuclease activity"/>
    <property type="evidence" value="ECO:0007669"/>
    <property type="project" value="UniProtKB-KW"/>
</dbReference>
<evidence type="ECO:0000256" key="9">
    <source>
        <dbReference type="ARBA" id="ARBA00023204"/>
    </source>
</evidence>
<evidence type="ECO:0000256" key="3">
    <source>
        <dbReference type="ARBA" id="ARBA00022763"/>
    </source>
</evidence>
<dbReference type="Proteomes" id="UP001321047">
    <property type="component" value="Unassembled WGS sequence"/>
</dbReference>
<evidence type="ECO:0000259" key="16">
    <source>
        <dbReference type="PROSITE" id="PS51217"/>
    </source>
</evidence>
<dbReference type="AlphaFoldDB" id="A0AAP3E701"/>
<reference evidence="17 18" key="1">
    <citation type="submission" date="2022-09" db="EMBL/GenBank/DDBJ databases">
        <title>Enrichment on poylsaccharides allowed isolation of novel metabolic and taxonomic groups of Haloarchaea.</title>
        <authorList>
            <person name="Sorokin D.Y."/>
            <person name="Elcheninov A.G."/>
            <person name="Khizhniak T.V."/>
            <person name="Kolganova T.V."/>
            <person name="Kublanov I.V."/>
        </authorList>
    </citation>
    <scope>NUCLEOTIDE SEQUENCE [LARGE SCALE GENOMIC DNA]</scope>
    <source>
        <strain evidence="17 18">AArc-curdl1</strain>
    </source>
</reference>
<organism evidence="17 18">
    <name type="scientific">Natronosalvus hydrolyticus</name>
    <dbReference type="NCBI Taxonomy" id="2979988"/>
    <lineage>
        <taxon>Archaea</taxon>
        <taxon>Methanobacteriati</taxon>
        <taxon>Methanobacteriota</taxon>
        <taxon>Stenosarchaea group</taxon>
        <taxon>Halobacteria</taxon>
        <taxon>Halobacteriales</taxon>
        <taxon>Natrialbaceae</taxon>
        <taxon>Natronosalvus</taxon>
    </lineage>
</organism>
<dbReference type="PANTHER" id="PTHR11070:SF2">
    <property type="entry name" value="ATP-DEPENDENT DNA HELICASE SRS2"/>
    <property type="match status" value="1"/>
</dbReference>
<evidence type="ECO:0000256" key="2">
    <source>
        <dbReference type="ARBA" id="ARBA00022741"/>
    </source>
</evidence>
<dbReference type="SUPFAM" id="SSF52980">
    <property type="entry name" value="Restriction endonuclease-like"/>
    <property type="match status" value="1"/>
</dbReference>
<dbReference type="GO" id="GO:0000725">
    <property type="term" value="P:recombinational repair"/>
    <property type="evidence" value="ECO:0007669"/>
    <property type="project" value="TreeGrafter"/>
</dbReference>
<comment type="catalytic activity">
    <reaction evidence="13">
        <text>ATP + H2O = ADP + phosphate + H(+)</text>
        <dbReference type="Rhea" id="RHEA:13065"/>
        <dbReference type="ChEBI" id="CHEBI:15377"/>
        <dbReference type="ChEBI" id="CHEBI:15378"/>
        <dbReference type="ChEBI" id="CHEBI:30616"/>
        <dbReference type="ChEBI" id="CHEBI:43474"/>
        <dbReference type="ChEBI" id="CHEBI:456216"/>
        <dbReference type="EC" id="5.6.2.4"/>
    </reaction>
</comment>
<dbReference type="EMBL" id="JAOPJZ010000012">
    <property type="protein sequence ID" value="MCU4753041.1"/>
    <property type="molecule type" value="Genomic_DNA"/>
</dbReference>
<keyword evidence="10" id="KW-0413">Isomerase</keyword>
<protein>
    <recommendedName>
        <fullName evidence="12">DNA 3'-5' helicase</fullName>
        <ecNumber evidence="12">5.6.2.4</ecNumber>
    </recommendedName>
</protein>
<evidence type="ECO:0000256" key="1">
    <source>
        <dbReference type="ARBA" id="ARBA00022722"/>
    </source>
</evidence>
<dbReference type="RefSeq" id="WP_342809365.1">
    <property type="nucleotide sequence ID" value="NZ_JAOPJZ010000012.1"/>
</dbReference>
<dbReference type="InterPro" id="IPR038726">
    <property type="entry name" value="PDDEXK_AddAB-type"/>
</dbReference>
<keyword evidence="7 14" id="KW-0067">ATP-binding</keyword>
<dbReference type="GO" id="GO:0043138">
    <property type="term" value="F:3'-5' DNA helicase activity"/>
    <property type="evidence" value="ECO:0007669"/>
    <property type="project" value="UniProtKB-EC"/>
</dbReference>
<keyword evidence="6" id="KW-0269">Exonuclease</keyword>
<dbReference type="EC" id="5.6.2.4" evidence="12"/>
<dbReference type="GO" id="GO:0005524">
    <property type="term" value="F:ATP binding"/>
    <property type="evidence" value="ECO:0007669"/>
    <property type="project" value="UniProtKB-UniRule"/>
</dbReference>
<evidence type="ECO:0000256" key="8">
    <source>
        <dbReference type="ARBA" id="ARBA00023125"/>
    </source>
</evidence>
<feature type="binding site" evidence="14">
    <location>
        <begin position="30"/>
        <end position="37"/>
    </location>
    <ligand>
        <name>ATP</name>
        <dbReference type="ChEBI" id="CHEBI:30616"/>
    </ligand>
</feature>
<dbReference type="PANTHER" id="PTHR11070">
    <property type="entry name" value="UVRD / RECB / PCRA DNA HELICASE FAMILY MEMBER"/>
    <property type="match status" value="1"/>
</dbReference>
<keyword evidence="8" id="KW-0238">DNA-binding</keyword>
<evidence type="ECO:0000256" key="7">
    <source>
        <dbReference type="ARBA" id="ARBA00022840"/>
    </source>
</evidence>
<accession>A0AAP3E701</accession>
<evidence type="ECO:0000256" key="13">
    <source>
        <dbReference type="ARBA" id="ARBA00048988"/>
    </source>
</evidence>
<evidence type="ECO:0000256" key="6">
    <source>
        <dbReference type="ARBA" id="ARBA00022839"/>
    </source>
</evidence>
<dbReference type="Gene3D" id="3.90.320.10">
    <property type="match status" value="1"/>
</dbReference>
<keyword evidence="2 14" id="KW-0547">Nucleotide-binding</keyword>
<dbReference type="PROSITE" id="PS51198">
    <property type="entry name" value="UVRD_HELICASE_ATP_BIND"/>
    <property type="match status" value="1"/>
</dbReference>
<dbReference type="InterPro" id="IPR011335">
    <property type="entry name" value="Restrct_endonuc-II-like"/>
</dbReference>
<keyword evidence="4 14" id="KW-0378">Hydrolase</keyword>
<evidence type="ECO:0000256" key="4">
    <source>
        <dbReference type="ARBA" id="ARBA00022801"/>
    </source>
</evidence>
<comment type="catalytic activity">
    <reaction evidence="11">
        <text>Couples ATP hydrolysis with the unwinding of duplex DNA by translocating in the 3'-5' direction.</text>
        <dbReference type="EC" id="5.6.2.4"/>
    </reaction>
</comment>
<keyword evidence="18" id="KW-1185">Reference proteome</keyword>
<dbReference type="Pfam" id="PF12705">
    <property type="entry name" value="PDDEXK_1"/>
    <property type="match status" value="1"/>
</dbReference>
<evidence type="ECO:0000256" key="5">
    <source>
        <dbReference type="ARBA" id="ARBA00022806"/>
    </source>
</evidence>
<dbReference type="InterPro" id="IPR011604">
    <property type="entry name" value="PDDEXK-like_dom_sf"/>
</dbReference>
<dbReference type="Pfam" id="PF13361">
    <property type="entry name" value="UvrD_C"/>
    <property type="match status" value="1"/>
</dbReference>
<dbReference type="SUPFAM" id="SSF52540">
    <property type="entry name" value="P-loop containing nucleoside triphosphate hydrolases"/>
    <property type="match status" value="1"/>
</dbReference>
<dbReference type="InterPro" id="IPR014017">
    <property type="entry name" value="DNA_helicase_UvrD-like_C"/>
</dbReference>
<dbReference type="Gene3D" id="1.10.486.10">
    <property type="entry name" value="PCRA, domain 4"/>
    <property type="match status" value="1"/>
</dbReference>
<proteinExistence type="predicted"/>
<evidence type="ECO:0000313" key="18">
    <source>
        <dbReference type="Proteomes" id="UP001321047"/>
    </source>
</evidence>
<evidence type="ECO:0000256" key="10">
    <source>
        <dbReference type="ARBA" id="ARBA00023235"/>
    </source>
</evidence>
<dbReference type="InterPro" id="IPR027417">
    <property type="entry name" value="P-loop_NTPase"/>
</dbReference>
<name>A0AAP3E701_9EURY</name>
<dbReference type="PROSITE" id="PS51217">
    <property type="entry name" value="UVRD_HELICASE_CTER"/>
    <property type="match status" value="1"/>
</dbReference>
<dbReference type="GO" id="GO:0003677">
    <property type="term" value="F:DNA binding"/>
    <property type="evidence" value="ECO:0007669"/>
    <property type="project" value="UniProtKB-KW"/>
</dbReference>
<keyword evidence="3" id="KW-0227">DNA damage</keyword>
<evidence type="ECO:0000256" key="12">
    <source>
        <dbReference type="ARBA" id="ARBA00034808"/>
    </source>
</evidence>
<evidence type="ECO:0000256" key="11">
    <source>
        <dbReference type="ARBA" id="ARBA00034617"/>
    </source>
</evidence>
<dbReference type="InterPro" id="IPR014016">
    <property type="entry name" value="UvrD-like_ATP-bd"/>
</dbReference>
<evidence type="ECO:0000256" key="14">
    <source>
        <dbReference type="PROSITE-ProRule" id="PRU00560"/>
    </source>
</evidence>
<gene>
    <name evidence="17" type="ORF">OB919_13830</name>
</gene>
<dbReference type="InterPro" id="IPR000212">
    <property type="entry name" value="DNA_helicase_UvrD/REP"/>
</dbReference>
<feature type="domain" description="UvrD-like helicase C-terminal" evidence="16">
    <location>
        <begin position="438"/>
        <end position="725"/>
    </location>
</feature>
<comment type="caution">
    <text evidence="17">The sequence shown here is derived from an EMBL/GenBank/DDBJ whole genome shotgun (WGS) entry which is preliminary data.</text>
</comment>
<feature type="domain" description="UvrD-like helicase ATP-binding" evidence="15">
    <location>
        <begin position="9"/>
        <end position="437"/>
    </location>
</feature>
<evidence type="ECO:0000313" key="17">
    <source>
        <dbReference type="EMBL" id="MCU4753041.1"/>
    </source>
</evidence>
<evidence type="ECO:0000259" key="15">
    <source>
        <dbReference type="PROSITE" id="PS51198"/>
    </source>
</evidence>
<keyword evidence="1" id="KW-0540">Nuclease</keyword>
<dbReference type="Pfam" id="PF00580">
    <property type="entry name" value="UvrD-helicase"/>
    <property type="match status" value="1"/>
</dbReference>